<dbReference type="EMBL" id="CM042010">
    <property type="protein sequence ID" value="KAI3778891.1"/>
    <property type="molecule type" value="Genomic_DNA"/>
</dbReference>
<name>A0ACB9G725_CICIN</name>
<reference evidence="1 2" key="2">
    <citation type="journal article" date="2022" name="Mol. Ecol. Resour.">
        <title>The genomes of chicory, endive, great burdock and yacon provide insights into Asteraceae paleo-polyploidization history and plant inulin production.</title>
        <authorList>
            <person name="Fan W."/>
            <person name="Wang S."/>
            <person name="Wang H."/>
            <person name="Wang A."/>
            <person name="Jiang F."/>
            <person name="Liu H."/>
            <person name="Zhao H."/>
            <person name="Xu D."/>
            <person name="Zhang Y."/>
        </authorList>
    </citation>
    <scope>NUCLEOTIDE SEQUENCE [LARGE SCALE GENOMIC DNA]</scope>
    <source>
        <strain evidence="2">cv. Punajuju</strain>
        <tissue evidence="1">Leaves</tissue>
    </source>
</reference>
<keyword evidence="2" id="KW-1185">Reference proteome</keyword>
<protein>
    <submittedName>
        <fullName evidence="1">Uncharacterized protein</fullName>
    </submittedName>
</protein>
<evidence type="ECO:0000313" key="2">
    <source>
        <dbReference type="Proteomes" id="UP001055811"/>
    </source>
</evidence>
<gene>
    <name evidence="1" type="ORF">L2E82_08280</name>
</gene>
<reference evidence="2" key="1">
    <citation type="journal article" date="2022" name="Mol. Ecol. Resour.">
        <title>The genomes of chicory, endive, great burdock and yacon provide insights into Asteraceae palaeo-polyploidization history and plant inulin production.</title>
        <authorList>
            <person name="Fan W."/>
            <person name="Wang S."/>
            <person name="Wang H."/>
            <person name="Wang A."/>
            <person name="Jiang F."/>
            <person name="Liu H."/>
            <person name="Zhao H."/>
            <person name="Xu D."/>
            <person name="Zhang Y."/>
        </authorList>
    </citation>
    <scope>NUCLEOTIDE SEQUENCE [LARGE SCALE GENOMIC DNA]</scope>
    <source>
        <strain evidence="2">cv. Punajuju</strain>
    </source>
</reference>
<accession>A0ACB9G725</accession>
<organism evidence="1 2">
    <name type="scientific">Cichorium intybus</name>
    <name type="common">Chicory</name>
    <dbReference type="NCBI Taxonomy" id="13427"/>
    <lineage>
        <taxon>Eukaryota</taxon>
        <taxon>Viridiplantae</taxon>
        <taxon>Streptophyta</taxon>
        <taxon>Embryophyta</taxon>
        <taxon>Tracheophyta</taxon>
        <taxon>Spermatophyta</taxon>
        <taxon>Magnoliopsida</taxon>
        <taxon>eudicotyledons</taxon>
        <taxon>Gunneridae</taxon>
        <taxon>Pentapetalae</taxon>
        <taxon>asterids</taxon>
        <taxon>campanulids</taxon>
        <taxon>Asterales</taxon>
        <taxon>Asteraceae</taxon>
        <taxon>Cichorioideae</taxon>
        <taxon>Cichorieae</taxon>
        <taxon>Cichoriinae</taxon>
        <taxon>Cichorium</taxon>
    </lineage>
</organism>
<proteinExistence type="predicted"/>
<sequence>MSGCWSSTPRMKKWLEQQGYNKSQSYVYFVLKAQKIVVYGYEVISWEETFNNFGSKLDRKIVVHNWLGTAVAAGLRCMHCK</sequence>
<dbReference type="Proteomes" id="UP001055811">
    <property type="component" value="Linkage Group LG02"/>
</dbReference>
<evidence type="ECO:0000313" key="1">
    <source>
        <dbReference type="EMBL" id="KAI3778891.1"/>
    </source>
</evidence>
<comment type="caution">
    <text evidence="1">The sequence shown here is derived from an EMBL/GenBank/DDBJ whole genome shotgun (WGS) entry which is preliminary data.</text>
</comment>